<evidence type="ECO:0000256" key="4">
    <source>
        <dbReference type="ARBA" id="ARBA00005789"/>
    </source>
</evidence>
<evidence type="ECO:0000256" key="1">
    <source>
        <dbReference type="ARBA" id="ARBA00004147"/>
    </source>
</evidence>
<dbReference type="PRINTS" id="PR00225">
    <property type="entry name" value="GEMCOATBR1"/>
</dbReference>
<keyword evidence="9" id="KW-0945">Host-virus interaction</keyword>
<dbReference type="GO" id="GO:0020002">
    <property type="term" value="C:host cell plasma membrane"/>
    <property type="evidence" value="ECO:0007669"/>
    <property type="project" value="UniProtKB-SubCell"/>
</dbReference>
<reference evidence="19 20" key="1">
    <citation type="journal article" date="2008" name="J. Gen. Virol.">
        <title>Molecular characterization of begomoviruses and DNA satellites from Vietnam: additional evidence that the New World geminiviruses were present in the Old World prior to continental separation.</title>
        <authorList>
            <person name="Ha C."/>
            <person name="Coombs S."/>
            <person name="Revill P."/>
            <person name="Harding R."/>
            <person name="Vu M."/>
            <person name="Dale J."/>
        </authorList>
    </citation>
    <scope>NUCLEOTIDE SEQUENCE [LARGE SCALE GENOMIC DNA]</scope>
</reference>
<dbReference type="GO" id="GO:0019028">
    <property type="term" value="C:viral capsid"/>
    <property type="evidence" value="ECO:0007669"/>
    <property type="project" value="InterPro"/>
</dbReference>
<evidence type="ECO:0000256" key="8">
    <source>
        <dbReference type="ARBA" id="ARBA00022562"/>
    </source>
</evidence>
<evidence type="ECO:0000256" key="7">
    <source>
        <dbReference type="ARBA" id="ARBA00022511"/>
    </source>
</evidence>
<dbReference type="GO" id="GO:0003697">
    <property type="term" value="F:single-stranded DNA binding"/>
    <property type="evidence" value="ECO:0007669"/>
    <property type="project" value="InterPro"/>
</dbReference>
<evidence type="ECO:0000256" key="16">
    <source>
        <dbReference type="ARBA" id="ARBA00026026"/>
    </source>
</evidence>
<evidence type="ECO:0000256" key="3">
    <source>
        <dbReference type="ARBA" id="ARBA00004501"/>
    </source>
</evidence>
<evidence type="ECO:0000256" key="6">
    <source>
        <dbReference type="ARBA" id="ARBA00022448"/>
    </source>
</evidence>
<keyword evidence="14" id="KW-1035">Host cytoplasm</keyword>
<evidence type="ECO:0000256" key="10">
    <source>
        <dbReference type="ARBA" id="ARBA00022870"/>
    </source>
</evidence>
<evidence type="ECO:0000256" key="13">
    <source>
        <dbReference type="ARBA" id="ARBA00023136"/>
    </source>
</evidence>
<name>A5H153_9GEMI</name>
<comment type="similarity">
    <text evidence="4">Belongs to the begomovirus nuclear shuttle protein family.</text>
</comment>
<keyword evidence="7" id="KW-1032">Host cell membrane</keyword>
<evidence type="ECO:0000256" key="18">
    <source>
        <dbReference type="ARBA" id="ARBA00029763"/>
    </source>
</evidence>
<sequence length="259" mass="29158">MLAMFTPRATPRNYPRRVSGQFKRKLRPYNGGLNTYRKLRVARKLSYDPSVRPFSINTLVERQHGSHMTLGSNSDITSFVEYPVRGINGDGRSRDYIKLLHLSASGVINVKVASSDQVMDGGSRHNGVFVMCLLQDMKPFLPDGVNSLPTYAELFGPYSSAYVNMHLLDSHKQRFRILGSVKKFVSCGLDAVDIPFKLDLKLSNGRYPLWASFKDAEEGNCGGNYRNIAKNAIIVSYAFVSLHSLKCEPFVQFELRYMG</sequence>
<protein>
    <recommendedName>
        <fullName evidence="5">Nuclear shuttle protein</fullName>
    </recommendedName>
    <alternativeName>
        <fullName evidence="17">Protein BR1</fullName>
    </alternativeName>
    <alternativeName>
        <fullName evidence="18">Protein BV1</fullName>
    </alternativeName>
</protein>
<keyword evidence="6" id="KW-0813">Transport</keyword>
<keyword evidence="12" id="KW-0238">DNA-binding</keyword>
<keyword evidence="8" id="KW-1048">Host nucleus</keyword>
<keyword evidence="11" id="KW-0916">Viral movement protein</keyword>
<dbReference type="EMBL" id="DQ641691">
    <property type="protein sequence ID" value="ABG26115.1"/>
    <property type="molecule type" value="Genomic_DNA"/>
</dbReference>
<dbReference type="InterPro" id="IPR000263">
    <property type="entry name" value="GV_A/BR1_coat"/>
</dbReference>
<dbReference type="InterPro" id="IPR001530">
    <property type="entry name" value="Gemini_BR1"/>
</dbReference>
<dbReference type="OrthoDB" id="8326at10239"/>
<evidence type="ECO:0000256" key="11">
    <source>
        <dbReference type="ARBA" id="ARBA00023031"/>
    </source>
</evidence>
<comment type="subcellular location">
    <subcellularLocation>
        <location evidence="3">Host cell membrane</location>
        <topology evidence="3">Peripheral membrane protein</topology>
        <orientation evidence="3">Cytoplasmic side</orientation>
    </subcellularLocation>
    <subcellularLocation>
        <location evidence="2">Host cytoplasm</location>
    </subcellularLocation>
    <subcellularLocation>
        <location evidence="1">Host nucleus</location>
    </subcellularLocation>
</comment>
<evidence type="ECO:0000256" key="12">
    <source>
        <dbReference type="ARBA" id="ARBA00023125"/>
    </source>
</evidence>
<proteinExistence type="inferred from homology"/>
<evidence type="ECO:0000256" key="17">
    <source>
        <dbReference type="ARBA" id="ARBA00029578"/>
    </source>
</evidence>
<comment type="subunit">
    <text evidence="16">Binds to single-stranded and double-stranded viral DNA. Interacts with the host nuclear shuttle interacting (NSI) protein. This interaction may allow NSP to recruit NSI monomers to the viral genome and thus regulate nuclear export of viral genome by NSP.</text>
</comment>
<organism evidence="19 20">
    <name type="scientific">Kudzu mosaic virus</name>
    <dbReference type="NCBI Taxonomy" id="390437"/>
    <lineage>
        <taxon>Viruses</taxon>
        <taxon>Monodnaviria</taxon>
        <taxon>Shotokuvirae</taxon>
        <taxon>Cressdnaviricota</taxon>
        <taxon>Repensiviricetes</taxon>
        <taxon>Geplafuvirales</taxon>
        <taxon>Geminiviridae</taxon>
        <taxon>Begomovirus</taxon>
        <taxon>Begomovirus puerariae</taxon>
    </lineage>
</organism>
<evidence type="ECO:0000256" key="2">
    <source>
        <dbReference type="ARBA" id="ARBA00004192"/>
    </source>
</evidence>
<dbReference type="GO" id="GO:0046740">
    <property type="term" value="P:transport of virus in host, cell to cell"/>
    <property type="evidence" value="ECO:0007669"/>
    <property type="project" value="UniProtKB-KW"/>
</dbReference>
<dbReference type="GO" id="GO:0042025">
    <property type="term" value="C:host cell nucleus"/>
    <property type="evidence" value="ECO:0007669"/>
    <property type="project" value="UniProtKB-SubCell"/>
</dbReference>
<dbReference type="RefSeq" id="YP_001333682.1">
    <property type="nucleotide sequence ID" value="NC_009647.1"/>
</dbReference>
<evidence type="ECO:0000313" key="19">
    <source>
        <dbReference type="EMBL" id="ABG26115.1"/>
    </source>
</evidence>
<dbReference type="GeneID" id="5329917"/>
<dbReference type="GO" id="GO:0005198">
    <property type="term" value="F:structural molecule activity"/>
    <property type="evidence" value="ECO:0007669"/>
    <property type="project" value="InterPro"/>
</dbReference>
<comment type="function">
    <text evidence="15">Binds to the genomic viral ssDNA, shuttles it into and out of the cell nucleus. Begomoviruses use 2 proteins to transport their DNA from cell to cell. The nuclear shuttle protein (NSP) shuttles it between nucleus and cytoplasm and the movement protein (MP) probably transports the DNA-NSP complex to the cell periphery and facilitates movement across the cell wall.</text>
</comment>
<keyword evidence="13" id="KW-0472">Membrane</keyword>
<dbReference type="GO" id="GO:0030430">
    <property type="term" value="C:host cell cytoplasm"/>
    <property type="evidence" value="ECO:0007669"/>
    <property type="project" value="UniProtKB-SubCell"/>
</dbReference>
<keyword evidence="20" id="KW-1185">Reference proteome</keyword>
<keyword evidence="10" id="KW-1043">Host membrane</keyword>
<dbReference type="Proteomes" id="UP000203381">
    <property type="component" value="Genome"/>
</dbReference>
<evidence type="ECO:0000256" key="5">
    <source>
        <dbReference type="ARBA" id="ARBA00014908"/>
    </source>
</evidence>
<evidence type="ECO:0000313" key="20">
    <source>
        <dbReference type="Proteomes" id="UP000203381"/>
    </source>
</evidence>
<evidence type="ECO:0000256" key="9">
    <source>
        <dbReference type="ARBA" id="ARBA00022581"/>
    </source>
</evidence>
<dbReference type="KEGG" id="vg:5329917"/>
<evidence type="ECO:0000256" key="14">
    <source>
        <dbReference type="ARBA" id="ARBA00023200"/>
    </source>
</evidence>
<gene>
    <name evidence="19" type="primary">BV1</name>
</gene>
<dbReference type="GO" id="GO:0051027">
    <property type="term" value="P:DNA transport"/>
    <property type="evidence" value="ECO:0007669"/>
    <property type="project" value="InterPro"/>
</dbReference>
<accession>A5H153</accession>
<dbReference type="GO" id="GO:0043657">
    <property type="term" value="C:host cell"/>
    <property type="evidence" value="ECO:0007669"/>
    <property type="project" value="InterPro"/>
</dbReference>
<dbReference type="Pfam" id="PF00844">
    <property type="entry name" value="Gemini_coat"/>
    <property type="match status" value="1"/>
</dbReference>
<evidence type="ECO:0000256" key="15">
    <source>
        <dbReference type="ARBA" id="ARBA00025176"/>
    </source>
</evidence>